<dbReference type="Pfam" id="PF00249">
    <property type="entry name" value="Myb_DNA-binding"/>
    <property type="match status" value="1"/>
</dbReference>
<dbReference type="EMBL" id="HBHX01028860">
    <property type="protein sequence ID" value="CAE0115418.1"/>
    <property type="molecule type" value="Transcribed_RNA"/>
</dbReference>
<dbReference type="PANTHER" id="PTHR45614">
    <property type="entry name" value="MYB PROTEIN-RELATED"/>
    <property type="match status" value="1"/>
</dbReference>
<dbReference type="PROSITE" id="PS50090">
    <property type="entry name" value="MYB_LIKE"/>
    <property type="match status" value="1"/>
</dbReference>
<dbReference type="SUPFAM" id="SSF46689">
    <property type="entry name" value="Homeodomain-like"/>
    <property type="match status" value="1"/>
</dbReference>
<feature type="region of interest" description="Disordered" evidence="1">
    <location>
        <begin position="1"/>
        <end position="78"/>
    </location>
</feature>
<dbReference type="SMART" id="SM00717">
    <property type="entry name" value="SANT"/>
    <property type="match status" value="1"/>
</dbReference>
<dbReference type="Gene3D" id="1.10.10.60">
    <property type="entry name" value="Homeodomain-like"/>
    <property type="match status" value="1"/>
</dbReference>
<evidence type="ECO:0000259" key="3">
    <source>
        <dbReference type="PROSITE" id="PS51294"/>
    </source>
</evidence>
<dbReference type="InterPro" id="IPR001005">
    <property type="entry name" value="SANT/Myb"/>
</dbReference>
<evidence type="ECO:0000256" key="1">
    <source>
        <dbReference type="SAM" id="MobiDB-lite"/>
    </source>
</evidence>
<dbReference type="GO" id="GO:0000981">
    <property type="term" value="F:DNA-binding transcription factor activity, RNA polymerase II-specific"/>
    <property type="evidence" value="ECO:0007669"/>
    <property type="project" value="TreeGrafter"/>
</dbReference>
<dbReference type="PANTHER" id="PTHR45614:SF25">
    <property type="entry name" value="MYB PROTEIN"/>
    <property type="match status" value="1"/>
</dbReference>
<dbReference type="InterPro" id="IPR009057">
    <property type="entry name" value="Homeodomain-like_sf"/>
</dbReference>
<feature type="compositionally biased region" description="Basic and acidic residues" evidence="1">
    <location>
        <begin position="19"/>
        <end position="33"/>
    </location>
</feature>
<dbReference type="PROSITE" id="PS51294">
    <property type="entry name" value="HTH_MYB"/>
    <property type="match status" value="1"/>
</dbReference>
<gene>
    <name evidence="4" type="ORF">HERI1096_LOCUS16101</name>
    <name evidence="5" type="ORF">HERI1096_LOCUS16103</name>
</gene>
<accession>A0A6T9G0K2</accession>
<dbReference type="CDD" id="cd00167">
    <property type="entry name" value="SANT"/>
    <property type="match status" value="1"/>
</dbReference>
<dbReference type="InterPro" id="IPR050560">
    <property type="entry name" value="MYB_TF"/>
</dbReference>
<dbReference type="GO" id="GO:0000278">
    <property type="term" value="P:mitotic cell cycle"/>
    <property type="evidence" value="ECO:0007669"/>
    <property type="project" value="TreeGrafter"/>
</dbReference>
<feature type="region of interest" description="Disordered" evidence="1">
    <location>
        <begin position="224"/>
        <end position="259"/>
    </location>
</feature>
<evidence type="ECO:0000313" key="5">
    <source>
        <dbReference type="EMBL" id="CAE0115418.1"/>
    </source>
</evidence>
<dbReference type="GO" id="GO:0005634">
    <property type="term" value="C:nucleus"/>
    <property type="evidence" value="ECO:0007669"/>
    <property type="project" value="TreeGrafter"/>
</dbReference>
<reference evidence="5" key="1">
    <citation type="submission" date="2021-01" db="EMBL/GenBank/DDBJ databases">
        <authorList>
            <person name="Corre E."/>
            <person name="Pelletier E."/>
            <person name="Niang G."/>
            <person name="Scheremetjew M."/>
            <person name="Finn R."/>
            <person name="Kale V."/>
            <person name="Holt S."/>
            <person name="Cochrane G."/>
            <person name="Meng A."/>
            <person name="Brown T."/>
            <person name="Cohen L."/>
        </authorList>
    </citation>
    <scope>NUCLEOTIDE SEQUENCE</scope>
    <source>
        <strain evidence="5">CCMP281</strain>
    </source>
</reference>
<dbReference type="EMBL" id="HBHX01028857">
    <property type="protein sequence ID" value="CAE0115416.1"/>
    <property type="molecule type" value="Transcribed_RNA"/>
</dbReference>
<dbReference type="GO" id="GO:0000978">
    <property type="term" value="F:RNA polymerase II cis-regulatory region sequence-specific DNA binding"/>
    <property type="evidence" value="ECO:0007669"/>
    <property type="project" value="TreeGrafter"/>
</dbReference>
<name>A0A6T9G0K2_9EUKA</name>
<sequence>MELLSSPSARPGAPHRRVRSDPTEIMKALRSERIQWGGSLNVGAPAGKRDLSPMADESSAPAGKRHAPAPRDAESTEVLGHPPLFSDRGGGENCMAAMPSNPDLGFDDAADATEGGAAAKGSKKDVPMWTVEEDLLILQLVERHGKRWSKIAAHLPGRTDNGVRNRWNRMERAQVLRQRRGPDAGYRCRRCGQPKRGHICAALTLGDTPAGEELHQKAEALSRLSAHRMRPPSATSEATTVPAETEGGTPKLAPERAPSPPVTALPVAFKAEPTPAALIASVAPAAVPAAAPELPSNVAPAGTLSGFDEIMLDDFLDELQLHEYVKQPSLFGPPSDAMPPALLSQASLNGLLMTLAGPEGVHCASPQKPHGHVLGHGSPLIVF</sequence>
<proteinExistence type="predicted"/>
<dbReference type="AlphaFoldDB" id="A0A6T9G0K2"/>
<organism evidence="5">
    <name type="scientific">Haptolina ericina</name>
    <dbReference type="NCBI Taxonomy" id="156174"/>
    <lineage>
        <taxon>Eukaryota</taxon>
        <taxon>Haptista</taxon>
        <taxon>Haptophyta</taxon>
        <taxon>Prymnesiophyceae</taxon>
        <taxon>Prymnesiales</taxon>
        <taxon>Prymnesiaceae</taxon>
        <taxon>Haptolina</taxon>
    </lineage>
</organism>
<feature type="domain" description="HTH myb-type" evidence="3">
    <location>
        <begin position="129"/>
        <end position="175"/>
    </location>
</feature>
<protein>
    <submittedName>
        <fullName evidence="5">Uncharacterized protein</fullName>
    </submittedName>
</protein>
<evidence type="ECO:0000313" key="4">
    <source>
        <dbReference type="EMBL" id="CAE0115416.1"/>
    </source>
</evidence>
<dbReference type="InterPro" id="IPR017930">
    <property type="entry name" value="Myb_dom"/>
</dbReference>
<evidence type="ECO:0000259" key="2">
    <source>
        <dbReference type="PROSITE" id="PS50090"/>
    </source>
</evidence>
<dbReference type="GO" id="GO:0045944">
    <property type="term" value="P:positive regulation of transcription by RNA polymerase II"/>
    <property type="evidence" value="ECO:0007669"/>
    <property type="project" value="TreeGrafter"/>
</dbReference>
<feature type="domain" description="Myb-like" evidence="2">
    <location>
        <begin position="129"/>
        <end position="171"/>
    </location>
</feature>